<sequence length="461" mass="52452">MLKIFNTLSRQKEEFKPIHAGQVGMYVCGITVYDLCHIGHGRTFVAFDVVARYLRYLGYSLKYVRNVTDIDDKIIKRAIENGETSDQLTTRMIAEMHADFDALNILRPDAEPRATHHIADIIEMVEALIARRHAYVASNGDVMFSVDTAPGYGVLSRQDLDQLQAGARVEITEVKRNPMDFVLWKMSKPGEPHWSSPWGEGRPGWHIECSAMNCKQLGTHFDIHGGGSDLMFPHHENEIAQSSCAHDGSYVNYWMHSGMVMVDREKMSKSLNNFFTVRDVLAYYDPETVRYFLMSGHYRSQLNYSEDNLKQARSALERLYIALRGMDLSVAAHGGDEFEARFREAMDDDFNTPEAYSVLFDMAREVNRLKTEDVQAANQLASALRKLSGVLGLLEQDPEQFLQNGAQVDNDEVKEIEALIQQRKDARAAKDWALADQARDRLNEMGIVLEDSSQGTIWRRK</sequence>
<comment type="subunit">
    <text evidence="3 12">Monomer.</text>
</comment>
<feature type="short sequence motif" description="'KMSKS' region" evidence="12">
    <location>
        <begin position="266"/>
        <end position="270"/>
    </location>
</feature>
<dbReference type="Pfam" id="PF09190">
    <property type="entry name" value="DALR_2"/>
    <property type="match status" value="1"/>
</dbReference>
<dbReference type="Gene3D" id="3.40.50.620">
    <property type="entry name" value="HUPs"/>
    <property type="match status" value="1"/>
</dbReference>
<dbReference type="InterPro" id="IPR015803">
    <property type="entry name" value="Cys-tRNA-ligase"/>
</dbReference>
<dbReference type="Pfam" id="PF23493">
    <property type="entry name" value="CysS_C"/>
    <property type="match status" value="1"/>
</dbReference>
<keyword evidence="9 12" id="KW-0067">ATP-binding</keyword>
<dbReference type="SMART" id="SM00840">
    <property type="entry name" value="DALR_2"/>
    <property type="match status" value="1"/>
</dbReference>
<dbReference type="KEGG" id="ppoa:BJK05_09780"/>
<feature type="binding site" evidence="12">
    <location>
        <position position="269"/>
    </location>
    <ligand>
        <name>ATP</name>
        <dbReference type="ChEBI" id="CHEBI:30616"/>
    </ligand>
</feature>
<proteinExistence type="inferred from homology"/>
<comment type="similarity">
    <text evidence="2 12">Belongs to the class-I aminoacyl-tRNA synthetase family.</text>
</comment>
<organism evidence="15 17">
    <name type="scientific">Pectobacterium polaris</name>
    <dbReference type="NCBI Taxonomy" id="2042057"/>
    <lineage>
        <taxon>Bacteria</taxon>
        <taxon>Pseudomonadati</taxon>
        <taxon>Pseudomonadota</taxon>
        <taxon>Gammaproteobacteria</taxon>
        <taxon>Enterobacterales</taxon>
        <taxon>Pectobacteriaceae</taxon>
        <taxon>Pectobacterium</taxon>
    </lineage>
</organism>
<evidence type="ECO:0000259" key="13">
    <source>
        <dbReference type="SMART" id="SM00840"/>
    </source>
</evidence>
<feature type="binding site" evidence="12">
    <location>
        <position position="209"/>
    </location>
    <ligand>
        <name>Zn(2+)</name>
        <dbReference type="ChEBI" id="CHEBI:29105"/>
    </ligand>
</feature>
<evidence type="ECO:0000256" key="5">
    <source>
        <dbReference type="ARBA" id="ARBA00022598"/>
    </source>
</evidence>
<evidence type="ECO:0000256" key="8">
    <source>
        <dbReference type="ARBA" id="ARBA00022833"/>
    </source>
</evidence>
<dbReference type="FunFam" id="3.40.50.620:FF:000009">
    <property type="entry name" value="Cysteine--tRNA ligase"/>
    <property type="match status" value="1"/>
</dbReference>
<evidence type="ECO:0000256" key="11">
    <source>
        <dbReference type="ARBA" id="ARBA00023146"/>
    </source>
</evidence>
<evidence type="ECO:0000256" key="1">
    <source>
        <dbReference type="ARBA" id="ARBA00004496"/>
    </source>
</evidence>
<evidence type="ECO:0000256" key="4">
    <source>
        <dbReference type="ARBA" id="ARBA00022490"/>
    </source>
</evidence>
<dbReference type="EMBL" id="SGPX01000002">
    <property type="protein sequence ID" value="MCL6350431.1"/>
    <property type="molecule type" value="Genomic_DNA"/>
</dbReference>
<dbReference type="GO" id="GO:0004817">
    <property type="term" value="F:cysteine-tRNA ligase activity"/>
    <property type="evidence" value="ECO:0007669"/>
    <property type="project" value="UniProtKB-UniRule"/>
</dbReference>
<keyword evidence="6 12" id="KW-0479">Metal-binding</keyword>
<dbReference type="InterPro" id="IPR024909">
    <property type="entry name" value="Cys-tRNA/MSH_ligase"/>
</dbReference>
<dbReference type="Proteomes" id="UP001055618">
    <property type="component" value="Unassembled WGS sequence"/>
</dbReference>
<evidence type="ECO:0000256" key="7">
    <source>
        <dbReference type="ARBA" id="ARBA00022741"/>
    </source>
</evidence>
<keyword evidence="7 12" id="KW-0547">Nucleotide-binding</keyword>
<evidence type="ECO:0000313" key="16">
    <source>
        <dbReference type="Proteomes" id="UP001055618"/>
    </source>
</evidence>
<dbReference type="GO" id="GO:0006423">
    <property type="term" value="P:cysteinyl-tRNA aminoacylation"/>
    <property type="evidence" value="ECO:0007669"/>
    <property type="project" value="UniProtKB-UniRule"/>
</dbReference>
<comment type="caution">
    <text evidence="15">The sequence shown here is derived from an EMBL/GenBank/DDBJ whole genome shotgun (WGS) entry which is preliminary data.</text>
</comment>
<dbReference type="GO" id="GO:0005829">
    <property type="term" value="C:cytosol"/>
    <property type="evidence" value="ECO:0007669"/>
    <property type="project" value="TreeGrafter"/>
</dbReference>
<keyword evidence="16" id="KW-1185">Reference proteome</keyword>
<dbReference type="SUPFAM" id="SSF47323">
    <property type="entry name" value="Anticodon-binding domain of a subclass of class I aminoacyl-tRNA synthetases"/>
    <property type="match status" value="1"/>
</dbReference>
<dbReference type="InterPro" id="IPR014729">
    <property type="entry name" value="Rossmann-like_a/b/a_fold"/>
</dbReference>
<keyword evidence="11 12" id="KW-0030">Aminoacyl-tRNA synthetase</keyword>
<evidence type="ECO:0000256" key="3">
    <source>
        <dbReference type="ARBA" id="ARBA00011245"/>
    </source>
</evidence>
<feature type="short sequence motif" description="'HIGH' region" evidence="12">
    <location>
        <begin position="30"/>
        <end position="40"/>
    </location>
</feature>
<evidence type="ECO:0000256" key="6">
    <source>
        <dbReference type="ARBA" id="ARBA00022723"/>
    </source>
</evidence>
<dbReference type="GO" id="GO:0008270">
    <property type="term" value="F:zinc ion binding"/>
    <property type="evidence" value="ECO:0007669"/>
    <property type="project" value="UniProtKB-UniRule"/>
</dbReference>
<dbReference type="PANTHER" id="PTHR10890">
    <property type="entry name" value="CYSTEINYL-TRNA SYNTHETASE"/>
    <property type="match status" value="1"/>
</dbReference>
<protein>
    <recommendedName>
        <fullName evidence="12">Cysteine--tRNA ligase</fullName>
        <ecNumber evidence="12">6.1.1.16</ecNumber>
    </recommendedName>
    <alternativeName>
        <fullName evidence="12">Cysteinyl-tRNA synthetase</fullName>
        <shortName evidence="12">CysRS</shortName>
    </alternativeName>
</protein>
<dbReference type="GeneID" id="61408917"/>
<evidence type="ECO:0000256" key="9">
    <source>
        <dbReference type="ARBA" id="ARBA00022840"/>
    </source>
</evidence>
<comment type="catalytic activity">
    <reaction evidence="12">
        <text>tRNA(Cys) + L-cysteine + ATP = L-cysteinyl-tRNA(Cys) + AMP + diphosphate</text>
        <dbReference type="Rhea" id="RHEA:17773"/>
        <dbReference type="Rhea" id="RHEA-COMP:9661"/>
        <dbReference type="Rhea" id="RHEA-COMP:9679"/>
        <dbReference type="ChEBI" id="CHEBI:30616"/>
        <dbReference type="ChEBI" id="CHEBI:33019"/>
        <dbReference type="ChEBI" id="CHEBI:35235"/>
        <dbReference type="ChEBI" id="CHEBI:78442"/>
        <dbReference type="ChEBI" id="CHEBI:78517"/>
        <dbReference type="ChEBI" id="CHEBI:456215"/>
        <dbReference type="EC" id="6.1.1.16"/>
    </reaction>
</comment>
<evidence type="ECO:0000313" key="17">
    <source>
        <dbReference type="Proteomes" id="UP001057360"/>
    </source>
</evidence>
<evidence type="ECO:0000256" key="2">
    <source>
        <dbReference type="ARBA" id="ARBA00005594"/>
    </source>
</evidence>
<dbReference type="RefSeq" id="WP_095700161.1">
    <property type="nucleotide sequence ID" value="NZ_CABFUW010000014.1"/>
</dbReference>
<feature type="domain" description="Cysteinyl-tRNA synthetase class Ia DALR" evidence="13">
    <location>
        <begin position="341"/>
        <end position="402"/>
    </location>
</feature>
<evidence type="ECO:0000313" key="14">
    <source>
        <dbReference type="EMBL" id="MCL6350431.1"/>
    </source>
</evidence>
<keyword evidence="5 12" id="KW-0436">Ligase</keyword>
<name>A0AAW5G9Y7_9GAMM</name>
<dbReference type="CDD" id="cd00672">
    <property type="entry name" value="CysRS_core"/>
    <property type="match status" value="1"/>
</dbReference>
<feature type="binding site" evidence="12">
    <location>
        <position position="234"/>
    </location>
    <ligand>
        <name>Zn(2+)</name>
        <dbReference type="ChEBI" id="CHEBI:29105"/>
    </ligand>
</feature>
<dbReference type="HAMAP" id="MF_00041">
    <property type="entry name" value="Cys_tRNA_synth"/>
    <property type="match status" value="1"/>
</dbReference>
<keyword evidence="4 12" id="KW-0963">Cytoplasm</keyword>
<dbReference type="InterPro" id="IPR032678">
    <property type="entry name" value="tRNA-synt_1_cat_dom"/>
</dbReference>
<feature type="binding site" evidence="12">
    <location>
        <position position="238"/>
    </location>
    <ligand>
        <name>Zn(2+)</name>
        <dbReference type="ChEBI" id="CHEBI:29105"/>
    </ligand>
</feature>
<dbReference type="AlphaFoldDB" id="A0AAW5G9Y7"/>
<comment type="cofactor">
    <cofactor evidence="12">
        <name>Zn(2+)</name>
        <dbReference type="ChEBI" id="CHEBI:29105"/>
    </cofactor>
    <text evidence="12">Binds 1 zinc ion per subunit.</text>
</comment>
<accession>A0AAW5G9Y7</accession>
<dbReference type="Gene3D" id="1.20.120.1910">
    <property type="entry name" value="Cysteine-tRNA ligase, C-terminal anti-codon recognition domain"/>
    <property type="match status" value="1"/>
</dbReference>
<reference evidence="15" key="1">
    <citation type="submission" date="2019-02" db="EMBL/GenBank/DDBJ databases">
        <title>New Zealand Erwinia strains with phe-tRNA free attachment sites.</title>
        <authorList>
            <person name="Nunes-Leite L."/>
            <person name="Pitman A.R."/>
        </authorList>
    </citation>
    <scope>NUCLEOTIDE SEQUENCE</scope>
    <source>
        <strain evidence="15">Ec-140</strain>
        <strain evidence="14">Ec-143</strain>
    </source>
</reference>
<dbReference type="InterPro" id="IPR015273">
    <property type="entry name" value="Cys-tRNA-synt_Ia_DALR"/>
</dbReference>
<evidence type="ECO:0000313" key="15">
    <source>
        <dbReference type="EMBL" id="MCL6367645.1"/>
    </source>
</evidence>
<dbReference type="NCBIfam" id="TIGR00435">
    <property type="entry name" value="cysS"/>
    <property type="match status" value="1"/>
</dbReference>
<feature type="binding site" evidence="12">
    <location>
        <position position="28"/>
    </location>
    <ligand>
        <name>Zn(2+)</name>
        <dbReference type="ChEBI" id="CHEBI:29105"/>
    </ligand>
</feature>
<dbReference type="InterPro" id="IPR009080">
    <property type="entry name" value="tRNAsynth_Ia_anticodon-bd"/>
</dbReference>
<dbReference type="Proteomes" id="UP001057360">
    <property type="component" value="Unassembled WGS sequence"/>
</dbReference>
<comment type="subcellular location">
    <subcellularLocation>
        <location evidence="1 12">Cytoplasm</location>
    </subcellularLocation>
</comment>
<dbReference type="PANTHER" id="PTHR10890:SF3">
    <property type="entry name" value="CYSTEINE--TRNA LIGASE, CYTOPLASMIC"/>
    <property type="match status" value="1"/>
</dbReference>
<dbReference type="GO" id="GO:0005524">
    <property type="term" value="F:ATP binding"/>
    <property type="evidence" value="ECO:0007669"/>
    <property type="project" value="UniProtKB-UniRule"/>
</dbReference>
<dbReference type="SUPFAM" id="SSF52374">
    <property type="entry name" value="Nucleotidylyl transferase"/>
    <property type="match status" value="1"/>
</dbReference>
<keyword evidence="8 12" id="KW-0862">Zinc</keyword>
<dbReference type="PRINTS" id="PR00983">
    <property type="entry name" value="TRNASYNTHCYS"/>
</dbReference>
<dbReference type="EC" id="6.1.1.16" evidence="12"/>
<dbReference type="Pfam" id="PF01406">
    <property type="entry name" value="tRNA-synt_1e"/>
    <property type="match status" value="1"/>
</dbReference>
<evidence type="ECO:0000256" key="10">
    <source>
        <dbReference type="ARBA" id="ARBA00022917"/>
    </source>
</evidence>
<dbReference type="EMBL" id="SGPY01000002">
    <property type="protein sequence ID" value="MCL6367645.1"/>
    <property type="molecule type" value="Genomic_DNA"/>
</dbReference>
<keyword evidence="10 12" id="KW-0648">Protein biosynthesis</keyword>
<dbReference type="FunFam" id="1.20.120.1910:FF:000001">
    <property type="entry name" value="Cysteine--tRNA ligase"/>
    <property type="match status" value="1"/>
</dbReference>
<gene>
    <name evidence="12 15" type="primary">cysS</name>
    <name evidence="14" type="ORF">EXT50_04515</name>
    <name evidence="15" type="ORF">EXT53_03510</name>
</gene>
<evidence type="ECO:0000256" key="12">
    <source>
        <dbReference type="HAMAP-Rule" id="MF_00041"/>
    </source>
</evidence>
<dbReference type="InterPro" id="IPR056411">
    <property type="entry name" value="CysS_C"/>
</dbReference>
<dbReference type="CDD" id="cd07963">
    <property type="entry name" value="Anticodon_Ia_Cys"/>
    <property type="match status" value="1"/>
</dbReference>